<comment type="caution">
    <text evidence="1">The sequence shown here is derived from an EMBL/GenBank/DDBJ whole genome shotgun (WGS) entry which is preliminary data.</text>
</comment>
<name>A0A4Q0RVZ9_9BRAD</name>
<dbReference type="AlphaFoldDB" id="A0A4Q0RVZ9"/>
<protein>
    <submittedName>
        <fullName evidence="1">Uncharacterized protein</fullName>
    </submittedName>
</protein>
<dbReference type="EMBL" id="LBJQ01000091">
    <property type="protein sequence ID" value="RXH23304.1"/>
    <property type="molecule type" value="Genomic_DNA"/>
</dbReference>
<proteinExistence type="predicted"/>
<gene>
    <name evidence="1" type="ORF">XH99_31830</name>
</gene>
<keyword evidence="2" id="KW-1185">Reference proteome</keyword>
<accession>A0A4Q0RVZ9</accession>
<reference evidence="1 2" key="1">
    <citation type="submission" date="2015-04" db="EMBL/GenBank/DDBJ databases">
        <title>Comparative genomics of rhizobia nodulating Arachis hypogaea in China.</title>
        <authorList>
            <person name="Li Y."/>
        </authorList>
    </citation>
    <scope>NUCLEOTIDE SEQUENCE [LARGE SCALE GENOMIC DNA]</scope>
    <source>
        <strain evidence="1 2">CCBAU 51757</strain>
    </source>
</reference>
<evidence type="ECO:0000313" key="2">
    <source>
        <dbReference type="Proteomes" id="UP000289546"/>
    </source>
</evidence>
<organism evidence="1 2">
    <name type="scientific">Bradyrhizobium nanningense</name>
    <dbReference type="NCBI Taxonomy" id="1325118"/>
    <lineage>
        <taxon>Bacteria</taxon>
        <taxon>Pseudomonadati</taxon>
        <taxon>Pseudomonadota</taxon>
        <taxon>Alphaproteobacteria</taxon>
        <taxon>Hyphomicrobiales</taxon>
        <taxon>Nitrobacteraceae</taxon>
        <taxon>Bradyrhizobium</taxon>
    </lineage>
</organism>
<evidence type="ECO:0000313" key="1">
    <source>
        <dbReference type="EMBL" id="RXH23304.1"/>
    </source>
</evidence>
<dbReference type="Proteomes" id="UP000289546">
    <property type="component" value="Unassembled WGS sequence"/>
</dbReference>
<sequence length="172" mass="19212">MLTISNRCLFSQKFLVALAVWLRFDVPGNFEMRIFVLCFLAVSMRPAIAWEVGQFKDRMTDRIETYATVQDGAATLYVGCLNGAVKPVLKFDRPIGWGKIGLSYRFDNGPVVPRFATLSQDGQDLWIWVLDSAEAMAHLRTGKRLRISLDGAAMFDFNLSQGGKDLPAIKCG</sequence>